<reference evidence="2 3" key="1">
    <citation type="submission" date="2024-10" db="EMBL/GenBank/DDBJ databases">
        <title>The Natural Products Discovery Center: Release of the First 8490 Sequenced Strains for Exploring Actinobacteria Biosynthetic Diversity.</title>
        <authorList>
            <person name="Kalkreuter E."/>
            <person name="Kautsar S.A."/>
            <person name="Yang D."/>
            <person name="Bader C.D."/>
            <person name="Teijaro C.N."/>
            <person name="Fluegel L."/>
            <person name="Davis C.M."/>
            <person name="Simpson J.R."/>
            <person name="Lauterbach L."/>
            <person name="Steele A.D."/>
            <person name="Gui C."/>
            <person name="Meng S."/>
            <person name="Li G."/>
            <person name="Viehrig K."/>
            <person name="Ye F."/>
            <person name="Su P."/>
            <person name="Kiefer A.F."/>
            <person name="Nichols A."/>
            <person name="Cepeda A.J."/>
            <person name="Yan W."/>
            <person name="Fan B."/>
            <person name="Jiang Y."/>
            <person name="Adhikari A."/>
            <person name="Zheng C.-J."/>
            <person name="Schuster L."/>
            <person name="Cowan T.M."/>
            <person name="Smanski M.J."/>
            <person name="Chevrette M.G."/>
            <person name="De Carvalho L.P.S."/>
            <person name="Shen B."/>
        </authorList>
    </citation>
    <scope>NUCLEOTIDE SEQUENCE [LARGE SCALE GENOMIC DNA]</scope>
    <source>
        <strain evidence="2 3">NPDC002593</strain>
    </source>
</reference>
<dbReference type="Proteomes" id="UP001601992">
    <property type="component" value="Unassembled WGS sequence"/>
</dbReference>
<keyword evidence="2" id="KW-0808">Transferase</keyword>
<dbReference type="InterPro" id="IPR008884">
    <property type="entry name" value="TylF_MeTrfase"/>
</dbReference>
<dbReference type="InterPro" id="IPR022041">
    <property type="entry name" value="Methyltransf_FA"/>
</dbReference>
<accession>A0ABW6RVZ0</accession>
<keyword evidence="2" id="KW-0489">Methyltransferase</keyword>
<dbReference type="Pfam" id="PF12248">
    <property type="entry name" value="Methyltransf_FA"/>
    <property type="match status" value="1"/>
</dbReference>
<protein>
    <submittedName>
        <fullName evidence="2">Class I SAM-dependent methyltransferase</fullName>
        <ecNumber evidence="2">2.1.1.-</ecNumber>
    </submittedName>
</protein>
<comment type="caution">
    <text evidence="2">The sequence shown here is derived from an EMBL/GenBank/DDBJ whole genome shotgun (WGS) entry which is preliminary data.</text>
</comment>
<organism evidence="2 3">
    <name type="scientific">Nocardia jiangxiensis</name>
    <dbReference type="NCBI Taxonomy" id="282685"/>
    <lineage>
        <taxon>Bacteria</taxon>
        <taxon>Bacillati</taxon>
        <taxon>Actinomycetota</taxon>
        <taxon>Actinomycetes</taxon>
        <taxon>Mycobacteriales</taxon>
        <taxon>Nocardiaceae</taxon>
        <taxon>Nocardia</taxon>
    </lineage>
</organism>
<name>A0ABW6RVZ0_9NOCA</name>
<dbReference type="GO" id="GO:0032259">
    <property type="term" value="P:methylation"/>
    <property type="evidence" value="ECO:0007669"/>
    <property type="project" value="UniProtKB-KW"/>
</dbReference>
<dbReference type="Pfam" id="PF13578">
    <property type="entry name" value="Methyltransf_24"/>
    <property type="match status" value="1"/>
</dbReference>
<dbReference type="Gene3D" id="3.40.50.150">
    <property type="entry name" value="Vaccinia Virus protein VP39"/>
    <property type="match status" value="1"/>
</dbReference>
<dbReference type="SUPFAM" id="SSF53335">
    <property type="entry name" value="S-adenosyl-L-methionine-dependent methyltransferases"/>
    <property type="match status" value="1"/>
</dbReference>
<proteinExistence type="predicted"/>
<evidence type="ECO:0000259" key="1">
    <source>
        <dbReference type="Pfam" id="PF12248"/>
    </source>
</evidence>
<dbReference type="InterPro" id="IPR029063">
    <property type="entry name" value="SAM-dependent_MTases_sf"/>
</dbReference>
<sequence>MLTFAGRRDRMELLTDYVREALRRGIIDEWHVWNFSRNDDDDSWLKSQFPVIGRTPDDLVYYPTVRVDTNFENTRKFSARVRAGSDVHIGIHPFYPSAPAYELIIGGWANTRTALRRMDVADLFAERSEEPPVIAQKETPGILSAVLFRDIELTMDSSGLTLSIDGSPAFEHRMDMAQGKYDIHVKTGFGAAGEWRFPDREDVNEYLYHTAGRSESGWSEALGSYANRAEHYADTVFLKCDDDIVYIQLDNLADFIRFRARERRYFLVSANVVNNGACADLQQQQGVLPQDLIRVTPSPNDHHPFLWTSAAMATDLHNYFLDNRELFEQMPDRPVPFNGRISINFVSWLGRDMSFMSADVADDEQMLSVQIPEYLGRQNCIYPKLLVSHLTFFTQDAGFGHDAVLGRYRQLAEQVMASSNDVVDHDDRPARWTVESHEESAIEWSRKLDELRHSLREEITKELRDHVTSTANEMLWSIDGYERRHRRNLAFAAQAVAASDSARLATDEMTTGQVFNTPYNTLQYALSLCTGDGLALEFGVSTGGTLRIIAANRNGGVYGFDSFHGLPETWRTGFPAGTFATEEWPEVAGAELVVGLFADVLPEFLDEHPGPVDFLHIDCDLYSSARTVLELVGPRLRRGSIIVFDEYFNYPGWQHHEYRAWKEYVAATHTEFVYEGYTVDNEQVVVRITHTPGEDASPQA</sequence>
<keyword evidence="3" id="KW-1185">Reference proteome</keyword>
<evidence type="ECO:0000313" key="2">
    <source>
        <dbReference type="EMBL" id="MFF3568188.1"/>
    </source>
</evidence>
<evidence type="ECO:0000313" key="3">
    <source>
        <dbReference type="Proteomes" id="UP001601992"/>
    </source>
</evidence>
<dbReference type="RefSeq" id="WP_387403547.1">
    <property type="nucleotide sequence ID" value="NZ_JBIAQY010000003.1"/>
</dbReference>
<gene>
    <name evidence="2" type="ORF">ACFYXQ_10495</name>
</gene>
<dbReference type="GO" id="GO:0008168">
    <property type="term" value="F:methyltransferase activity"/>
    <property type="evidence" value="ECO:0007669"/>
    <property type="project" value="UniProtKB-KW"/>
</dbReference>
<dbReference type="EMBL" id="JBIAQY010000003">
    <property type="protein sequence ID" value="MFF3568188.1"/>
    <property type="molecule type" value="Genomic_DNA"/>
</dbReference>
<dbReference type="PANTHER" id="PTHR40036">
    <property type="entry name" value="MACROCIN O-METHYLTRANSFERASE"/>
    <property type="match status" value="1"/>
</dbReference>
<feature type="domain" description="Farnesoic acid O-methyl transferase" evidence="1">
    <location>
        <begin position="58"/>
        <end position="197"/>
    </location>
</feature>
<dbReference type="EC" id="2.1.1.-" evidence="2"/>
<dbReference type="PANTHER" id="PTHR40036:SF1">
    <property type="entry name" value="MACROCIN O-METHYLTRANSFERASE"/>
    <property type="match status" value="1"/>
</dbReference>